<dbReference type="Gene3D" id="3.30.70.330">
    <property type="match status" value="1"/>
</dbReference>
<dbReference type="AlphaFoldDB" id="A0AAV9S4J4"/>
<organism evidence="11 12">
    <name type="scientific">Crenichthys baileyi</name>
    <name type="common">White River springfish</name>
    <dbReference type="NCBI Taxonomy" id="28760"/>
    <lineage>
        <taxon>Eukaryota</taxon>
        <taxon>Metazoa</taxon>
        <taxon>Chordata</taxon>
        <taxon>Craniata</taxon>
        <taxon>Vertebrata</taxon>
        <taxon>Euteleostomi</taxon>
        <taxon>Actinopterygii</taxon>
        <taxon>Neopterygii</taxon>
        <taxon>Teleostei</taxon>
        <taxon>Neoteleostei</taxon>
        <taxon>Acanthomorphata</taxon>
        <taxon>Ovalentaria</taxon>
        <taxon>Atherinomorphae</taxon>
        <taxon>Cyprinodontiformes</taxon>
        <taxon>Goodeidae</taxon>
        <taxon>Crenichthys</taxon>
    </lineage>
</organism>
<name>A0AAV9S4J4_9TELE</name>
<keyword evidence="3 8" id="KW-0694">RNA-binding</keyword>
<evidence type="ECO:0000256" key="6">
    <source>
        <dbReference type="ARBA" id="ARBA00023163"/>
    </source>
</evidence>
<feature type="region of interest" description="Disordered" evidence="9">
    <location>
        <begin position="205"/>
        <end position="387"/>
    </location>
</feature>
<keyword evidence="6" id="KW-0804">Transcription</keyword>
<keyword evidence="5" id="KW-0010">Activator</keyword>
<accession>A0AAV9S4J4</accession>
<dbReference type="GO" id="GO:0003712">
    <property type="term" value="F:transcription coregulator activity"/>
    <property type="evidence" value="ECO:0007669"/>
    <property type="project" value="InterPro"/>
</dbReference>
<protein>
    <recommendedName>
        <fullName evidence="10">RRM domain-containing protein</fullName>
    </recommendedName>
</protein>
<dbReference type="Proteomes" id="UP001311232">
    <property type="component" value="Unassembled WGS sequence"/>
</dbReference>
<dbReference type="GO" id="GO:0005634">
    <property type="term" value="C:nucleus"/>
    <property type="evidence" value="ECO:0007669"/>
    <property type="project" value="UniProtKB-SubCell"/>
</dbReference>
<evidence type="ECO:0000256" key="9">
    <source>
        <dbReference type="SAM" id="MobiDB-lite"/>
    </source>
</evidence>
<keyword evidence="12" id="KW-1185">Reference proteome</keyword>
<dbReference type="PANTHER" id="PTHR15528">
    <property type="entry name" value="PEROXISOME PROLIFERATOR ACTIVATED RECEPTOR GAMMA COACTIVATOR 1 PGC-1 -RELATED"/>
    <property type="match status" value="1"/>
</dbReference>
<keyword evidence="2" id="KW-0597">Phosphoprotein</keyword>
<dbReference type="InterPro" id="IPR034605">
    <property type="entry name" value="PGC-1"/>
</dbReference>
<dbReference type="Pfam" id="PF00076">
    <property type="entry name" value="RRM_1"/>
    <property type="match status" value="1"/>
</dbReference>
<proteinExistence type="predicted"/>
<comment type="subcellular location">
    <subcellularLocation>
        <location evidence="1">Nucleus</location>
    </subcellularLocation>
</comment>
<evidence type="ECO:0000256" key="8">
    <source>
        <dbReference type="PROSITE-ProRule" id="PRU00176"/>
    </source>
</evidence>
<feature type="compositionally biased region" description="Basic residues" evidence="9">
    <location>
        <begin position="363"/>
        <end position="373"/>
    </location>
</feature>
<dbReference type="SUPFAM" id="SSF54928">
    <property type="entry name" value="RNA-binding domain, RBD"/>
    <property type="match status" value="1"/>
</dbReference>
<evidence type="ECO:0000256" key="5">
    <source>
        <dbReference type="ARBA" id="ARBA00023159"/>
    </source>
</evidence>
<feature type="domain" description="RRM" evidence="10">
    <location>
        <begin position="415"/>
        <end position="492"/>
    </location>
</feature>
<evidence type="ECO:0000256" key="7">
    <source>
        <dbReference type="ARBA" id="ARBA00023242"/>
    </source>
</evidence>
<evidence type="ECO:0000256" key="4">
    <source>
        <dbReference type="ARBA" id="ARBA00023015"/>
    </source>
</evidence>
<dbReference type="InterPro" id="IPR035979">
    <property type="entry name" value="RBD_domain_sf"/>
</dbReference>
<sequence>MPPHVCTESPQECSLSQTDAAEQSSGPDPKGPVKCPSFTPPLSQSPPSSEVHMMLKEQFPDSECPSKEPEPPQTDCRENSAAIDSGIEAADLTSLLEQFEETQAIEESICNIEAKPVYAASSSFIEANCNVDLDRPDPAGLEQTSKSPLKPNMEPRKPLSTEEILKDVQTLEVPEPLFIEIVLSTQKNHPFYSYLSSDHDYCGSVDHSPLQDKQSSELTTEPELMTQDSGAAGEGKDHISENQTSALLYRSDQTGTGSESDTSTDETPQFSSRAPIVGEGRDDNRTALCSLPTPPPTPPVRGRSKKRYRRSPRSDSSSSSSSCSCSPKRPRIRRRCSESSSCSSSPSSCDSPSQHYRMSYSRSRSRSWSRSRSRSPSPQIHYRRWRDVSTSKESRRCNREHNMRIQKLKAIDERRVVYVGRIRRTMTHDELRERFSQFGEVECVTLHFRDGGDHYGFVTFYNTEDAFAAIDNGGKLRKPDELPFDLCFGGRRQFCNSDYSDLDANRDADPPPPRSRFEDLDFDSLLKQAQRGLKSTVFGYFRLGQSFRGNPSHSVTSSLMAD</sequence>
<feature type="compositionally biased region" description="Low complexity" evidence="9">
    <location>
        <begin position="338"/>
        <end position="362"/>
    </location>
</feature>
<feature type="region of interest" description="Disordered" evidence="9">
    <location>
        <begin position="130"/>
        <end position="160"/>
    </location>
</feature>
<evidence type="ECO:0000313" key="11">
    <source>
        <dbReference type="EMBL" id="KAK5616220.1"/>
    </source>
</evidence>
<feature type="compositionally biased region" description="Basic and acidic residues" evidence="9">
    <location>
        <begin position="53"/>
        <end position="78"/>
    </location>
</feature>
<feature type="compositionally biased region" description="Low complexity" evidence="9">
    <location>
        <begin position="254"/>
        <end position="267"/>
    </location>
</feature>
<dbReference type="PANTHER" id="PTHR15528:SF5">
    <property type="entry name" value="PEROXISOME PROLIFERATOR-ACTIVATED RECEPTOR GAMMA COACTIVATOR-RELATED PROTEIN 1"/>
    <property type="match status" value="1"/>
</dbReference>
<feature type="region of interest" description="Disordered" evidence="9">
    <location>
        <begin position="1"/>
        <end position="79"/>
    </location>
</feature>
<evidence type="ECO:0000313" key="12">
    <source>
        <dbReference type="Proteomes" id="UP001311232"/>
    </source>
</evidence>
<dbReference type="PROSITE" id="PS50102">
    <property type="entry name" value="RRM"/>
    <property type="match status" value="1"/>
</dbReference>
<feature type="compositionally biased region" description="Basic residues" evidence="9">
    <location>
        <begin position="302"/>
        <end position="311"/>
    </location>
</feature>
<keyword evidence="4" id="KW-0805">Transcription regulation</keyword>
<dbReference type="GO" id="GO:0003723">
    <property type="term" value="F:RNA binding"/>
    <property type="evidence" value="ECO:0007669"/>
    <property type="project" value="UniProtKB-UniRule"/>
</dbReference>
<evidence type="ECO:0000256" key="2">
    <source>
        <dbReference type="ARBA" id="ARBA00022553"/>
    </source>
</evidence>
<dbReference type="EMBL" id="JAHHUM010000899">
    <property type="protein sequence ID" value="KAK5616220.1"/>
    <property type="molecule type" value="Genomic_DNA"/>
</dbReference>
<feature type="compositionally biased region" description="Polar residues" evidence="9">
    <location>
        <begin position="8"/>
        <end position="26"/>
    </location>
</feature>
<keyword evidence="7" id="KW-0539">Nucleus</keyword>
<dbReference type="SMART" id="SM00360">
    <property type="entry name" value="RRM"/>
    <property type="match status" value="1"/>
</dbReference>
<evidence type="ECO:0000256" key="3">
    <source>
        <dbReference type="ARBA" id="ARBA00022884"/>
    </source>
</evidence>
<dbReference type="InterPro" id="IPR000504">
    <property type="entry name" value="RRM_dom"/>
</dbReference>
<feature type="compositionally biased region" description="Low complexity" evidence="9">
    <location>
        <begin position="314"/>
        <end position="327"/>
    </location>
</feature>
<dbReference type="InterPro" id="IPR012677">
    <property type="entry name" value="Nucleotide-bd_a/b_plait_sf"/>
</dbReference>
<evidence type="ECO:0000259" key="10">
    <source>
        <dbReference type="PROSITE" id="PS50102"/>
    </source>
</evidence>
<comment type="caution">
    <text evidence="11">The sequence shown here is derived from an EMBL/GenBank/DDBJ whole genome shotgun (WGS) entry which is preliminary data.</text>
</comment>
<reference evidence="11 12" key="1">
    <citation type="submission" date="2021-06" db="EMBL/GenBank/DDBJ databases">
        <authorList>
            <person name="Palmer J.M."/>
        </authorList>
    </citation>
    <scope>NUCLEOTIDE SEQUENCE [LARGE SCALE GENOMIC DNA]</scope>
    <source>
        <strain evidence="11 12">MEX-2019</strain>
        <tissue evidence="11">Muscle</tissue>
    </source>
</reference>
<gene>
    <name evidence="11" type="ORF">CRENBAI_015694</name>
</gene>
<dbReference type="GO" id="GO:0045944">
    <property type="term" value="P:positive regulation of transcription by RNA polymerase II"/>
    <property type="evidence" value="ECO:0007669"/>
    <property type="project" value="TreeGrafter"/>
</dbReference>
<evidence type="ECO:0000256" key="1">
    <source>
        <dbReference type="ARBA" id="ARBA00004123"/>
    </source>
</evidence>